<dbReference type="InterPro" id="IPR011701">
    <property type="entry name" value="MFS"/>
</dbReference>
<dbReference type="SUPFAM" id="SSF103473">
    <property type="entry name" value="MFS general substrate transporter"/>
    <property type="match status" value="1"/>
</dbReference>
<organism evidence="8 9">
    <name type="scientific">Turicimonas muris</name>
    <dbReference type="NCBI Taxonomy" id="1796652"/>
    <lineage>
        <taxon>Bacteria</taxon>
        <taxon>Pseudomonadati</taxon>
        <taxon>Pseudomonadota</taxon>
        <taxon>Betaproteobacteria</taxon>
        <taxon>Burkholderiales</taxon>
        <taxon>Sutterellaceae</taxon>
        <taxon>Turicimonas</taxon>
    </lineage>
</organism>
<evidence type="ECO:0000313" key="8">
    <source>
        <dbReference type="EMBL" id="OXE45526.1"/>
    </source>
</evidence>
<dbReference type="GO" id="GO:0022857">
    <property type="term" value="F:transmembrane transporter activity"/>
    <property type="evidence" value="ECO:0007669"/>
    <property type="project" value="InterPro"/>
</dbReference>
<dbReference type="AlphaFoldDB" id="A0A227KE34"/>
<keyword evidence="4 7" id="KW-0812">Transmembrane</keyword>
<evidence type="ECO:0000256" key="7">
    <source>
        <dbReference type="SAM" id="Phobius"/>
    </source>
</evidence>
<evidence type="ECO:0000256" key="1">
    <source>
        <dbReference type="ARBA" id="ARBA00004651"/>
    </source>
</evidence>
<evidence type="ECO:0000313" key="9">
    <source>
        <dbReference type="Proteomes" id="UP000214610"/>
    </source>
</evidence>
<gene>
    <name evidence="8" type="ORF">ADH67_11400</name>
</gene>
<feature type="transmembrane region" description="Helical" evidence="7">
    <location>
        <begin position="395"/>
        <end position="413"/>
    </location>
</feature>
<protein>
    <submittedName>
        <fullName evidence="8">Lysophospholipid transporter LplT</fullName>
    </submittedName>
</protein>
<sequence>MTRGFYTIMVAQFLSSLADNALLIAAIGLLATLNEPAWMTPLLKLFFVISYVLFAAWVGIFADSMPKGRVMFITNAVKTFGCCVMLFGTHPLLAYGIVGLGAAAYSPAKYGILTELLPPEKLVKANGWIEGLTVASIILGTGLGGFLISPMVDSFIQGHDFMGVHNAAQAGIAAMIVVYALAAIANLFIPLTGAVYPKQDFRPIHTLKNFGKSCALLWKDKLGQISLSVTSLFWGAGATLQFLVLKWGDHALGLNLSESAILQGVIAIGIAIGAVLAASLVSLKKSVSVLPLGVLMGVVVSGMAFFNKSWLPGGFDLLGFHFSWAVIFACIMLILVGAMAGFFVVPMNALLQHRGHVLMSAGRSIAVQNFNENSSILVMLGLYALLIKADLNTPTIMVIFGIFVAGSMLGVIFRHHHNQSIEDSLHLIGEDKRH</sequence>
<dbReference type="EMBL" id="NHMP01000009">
    <property type="protein sequence ID" value="OXE45526.1"/>
    <property type="molecule type" value="Genomic_DNA"/>
</dbReference>
<keyword evidence="3" id="KW-1003">Cell membrane</keyword>
<feature type="transmembrane region" description="Helical" evidence="7">
    <location>
        <begin position="168"/>
        <end position="189"/>
    </location>
</feature>
<feature type="transmembrane region" description="Helical" evidence="7">
    <location>
        <begin position="288"/>
        <end position="306"/>
    </location>
</feature>
<dbReference type="GO" id="GO:0005886">
    <property type="term" value="C:plasma membrane"/>
    <property type="evidence" value="ECO:0007669"/>
    <property type="project" value="UniProtKB-SubCell"/>
</dbReference>
<evidence type="ECO:0000256" key="2">
    <source>
        <dbReference type="ARBA" id="ARBA00022448"/>
    </source>
</evidence>
<feature type="transmembrane region" description="Helical" evidence="7">
    <location>
        <begin position="93"/>
        <end position="113"/>
    </location>
</feature>
<dbReference type="PANTHER" id="PTHR43266:SF2">
    <property type="entry name" value="MAJOR FACILITATOR SUPERFAMILY (MFS) PROFILE DOMAIN-CONTAINING PROTEIN"/>
    <property type="match status" value="1"/>
</dbReference>
<keyword evidence="9" id="KW-1185">Reference proteome</keyword>
<keyword evidence="2" id="KW-0813">Transport</keyword>
<feature type="transmembrane region" description="Helical" evidence="7">
    <location>
        <begin position="7"/>
        <end position="30"/>
    </location>
</feature>
<accession>A0A227KE34</accession>
<evidence type="ECO:0000256" key="3">
    <source>
        <dbReference type="ARBA" id="ARBA00022475"/>
    </source>
</evidence>
<dbReference type="CDD" id="cd06173">
    <property type="entry name" value="MFS_MefA_like"/>
    <property type="match status" value="1"/>
</dbReference>
<dbReference type="Proteomes" id="UP000214610">
    <property type="component" value="Unassembled WGS sequence"/>
</dbReference>
<evidence type="ECO:0000256" key="5">
    <source>
        <dbReference type="ARBA" id="ARBA00022989"/>
    </source>
</evidence>
<feature type="transmembrane region" description="Helical" evidence="7">
    <location>
        <begin position="42"/>
        <end position="62"/>
    </location>
</feature>
<feature type="transmembrane region" description="Helical" evidence="7">
    <location>
        <begin position="260"/>
        <end position="281"/>
    </location>
</feature>
<evidence type="ECO:0000256" key="4">
    <source>
        <dbReference type="ARBA" id="ARBA00022692"/>
    </source>
</evidence>
<dbReference type="PANTHER" id="PTHR43266">
    <property type="entry name" value="MACROLIDE-EFFLUX PROTEIN"/>
    <property type="match status" value="1"/>
</dbReference>
<feature type="transmembrane region" description="Helical" evidence="7">
    <location>
        <begin position="326"/>
        <end position="350"/>
    </location>
</feature>
<dbReference type="NCBIfam" id="NF008397">
    <property type="entry name" value="PRK11195.1"/>
    <property type="match status" value="1"/>
</dbReference>
<dbReference type="InterPro" id="IPR036259">
    <property type="entry name" value="MFS_trans_sf"/>
</dbReference>
<dbReference type="Gene3D" id="1.20.1250.20">
    <property type="entry name" value="MFS general substrate transporter like domains"/>
    <property type="match status" value="1"/>
</dbReference>
<keyword evidence="6 7" id="KW-0472">Membrane</keyword>
<dbReference type="Pfam" id="PF07690">
    <property type="entry name" value="MFS_1"/>
    <property type="match status" value="1"/>
</dbReference>
<reference evidence="9" key="1">
    <citation type="submission" date="2017-05" db="EMBL/GenBank/DDBJ databases">
        <title>Improved OligoMM genomes.</title>
        <authorList>
            <person name="Garzetti D."/>
        </authorList>
    </citation>
    <scope>NUCLEOTIDE SEQUENCE [LARGE SCALE GENOMIC DNA]</scope>
    <source>
        <strain evidence="9">YL45</strain>
    </source>
</reference>
<proteinExistence type="predicted"/>
<dbReference type="RefSeq" id="WP_066592126.1">
    <property type="nucleotide sequence ID" value="NZ_CAJTBZ010000020.1"/>
</dbReference>
<name>A0A227KE34_9BURK</name>
<feature type="transmembrane region" description="Helical" evidence="7">
    <location>
        <begin position="370"/>
        <end position="389"/>
    </location>
</feature>
<dbReference type="GeneID" id="78361150"/>
<evidence type="ECO:0000256" key="6">
    <source>
        <dbReference type="ARBA" id="ARBA00023136"/>
    </source>
</evidence>
<comment type="caution">
    <text evidence="8">The sequence shown here is derived from an EMBL/GenBank/DDBJ whole genome shotgun (WGS) entry which is preliminary data.</text>
</comment>
<feature type="transmembrane region" description="Helical" evidence="7">
    <location>
        <begin position="125"/>
        <end position="148"/>
    </location>
</feature>
<comment type="subcellular location">
    <subcellularLocation>
        <location evidence="1">Cell membrane</location>
        <topology evidence="1">Multi-pass membrane protein</topology>
    </subcellularLocation>
</comment>
<keyword evidence="5 7" id="KW-1133">Transmembrane helix</keyword>